<gene>
    <name evidence="10" type="primary">LOC102926803</name>
</gene>
<evidence type="ECO:0000256" key="9">
    <source>
        <dbReference type="SAM" id="SignalP"/>
    </source>
</evidence>
<proteinExistence type="inferred from homology"/>
<evidence type="ECO:0000313" key="11">
    <source>
        <dbReference type="Proteomes" id="UP000694547"/>
    </source>
</evidence>
<dbReference type="GO" id="GO:0016324">
    <property type="term" value="C:apical plasma membrane"/>
    <property type="evidence" value="ECO:0007669"/>
    <property type="project" value="Ensembl"/>
</dbReference>
<dbReference type="FunFam" id="2.60.40.10:FF:001572">
    <property type="entry name" value="Prolactin-inducible protein homolog"/>
    <property type="match status" value="1"/>
</dbReference>
<dbReference type="Ensembl" id="ENSPEMT00000009985.2">
    <property type="protein sequence ID" value="ENSPEMP00000005878.1"/>
    <property type="gene ID" value="ENSPEMG00000008267.2"/>
</dbReference>
<dbReference type="Proteomes" id="UP000694547">
    <property type="component" value="Chromosome 3"/>
</dbReference>
<evidence type="ECO:0000256" key="6">
    <source>
        <dbReference type="ARBA" id="ARBA00025932"/>
    </source>
</evidence>
<dbReference type="AlphaFoldDB" id="A0A6I9ME09"/>
<comment type="similarity">
    <text evidence="2">Belongs to the PIP family.</text>
</comment>
<dbReference type="InterPro" id="IPR014756">
    <property type="entry name" value="Ig_E-set"/>
</dbReference>
<dbReference type="InterPro" id="IPR007990">
    <property type="entry name" value="PIP"/>
</dbReference>
<keyword evidence="11" id="KW-1185">Reference proteome</keyword>
<feature type="chain" id="PRO_5044635940" description="Prolactin-inducible protein homolog" evidence="9">
    <location>
        <begin position="27"/>
        <end position="146"/>
    </location>
</feature>
<dbReference type="GeneTree" id="ENSGT00390000002099"/>
<feature type="signal peptide" evidence="9">
    <location>
        <begin position="1"/>
        <end position="26"/>
    </location>
</feature>
<dbReference type="InterPro" id="IPR013783">
    <property type="entry name" value="Ig-like_fold"/>
</dbReference>
<dbReference type="PANTHER" id="PTHR15096">
    <property type="entry name" value="PROLACTIN-INDUCIBLE PROTEIN/SEMINAL VESICLE ANTIGEN"/>
    <property type="match status" value="1"/>
</dbReference>
<evidence type="ECO:0000256" key="1">
    <source>
        <dbReference type="ARBA" id="ARBA00004613"/>
    </source>
</evidence>
<evidence type="ECO:0000256" key="8">
    <source>
        <dbReference type="ARBA" id="ARBA00068499"/>
    </source>
</evidence>
<evidence type="ECO:0000256" key="7">
    <source>
        <dbReference type="ARBA" id="ARBA00032342"/>
    </source>
</evidence>
<dbReference type="Gene3D" id="2.60.40.10">
    <property type="entry name" value="Immunoglobulins"/>
    <property type="match status" value="1"/>
</dbReference>
<dbReference type="OrthoDB" id="9835042at2759"/>
<dbReference type="GO" id="GO:0005615">
    <property type="term" value="C:extracellular space"/>
    <property type="evidence" value="ECO:0007669"/>
    <property type="project" value="TreeGrafter"/>
</dbReference>
<dbReference type="GeneID" id="102926803"/>
<evidence type="ECO:0000256" key="5">
    <source>
        <dbReference type="ARBA" id="ARBA00023157"/>
    </source>
</evidence>
<dbReference type="SUPFAM" id="SSF81296">
    <property type="entry name" value="E set domains"/>
    <property type="match status" value="1"/>
</dbReference>
<dbReference type="GO" id="GO:0006508">
    <property type="term" value="P:proteolysis"/>
    <property type="evidence" value="ECO:0007669"/>
    <property type="project" value="TreeGrafter"/>
</dbReference>
<keyword evidence="5" id="KW-1015">Disulfide bond</keyword>
<keyword evidence="4 9" id="KW-0732">Signal</keyword>
<evidence type="ECO:0000256" key="4">
    <source>
        <dbReference type="ARBA" id="ARBA00022729"/>
    </source>
</evidence>
<dbReference type="GO" id="GO:0002682">
    <property type="term" value="P:regulation of immune system process"/>
    <property type="evidence" value="ECO:0007669"/>
    <property type="project" value="Ensembl"/>
</dbReference>
<comment type="subunit">
    <text evidence="6">Monomer. Interacts with AZGP1.</text>
</comment>
<evidence type="ECO:0000256" key="2">
    <source>
        <dbReference type="ARBA" id="ARBA00006819"/>
    </source>
</evidence>
<name>A0A6I9ME09_PERMB</name>
<comment type="subcellular location">
    <subcellularLocation>
        <location evidence="1">Secreted</location>
    </subcellularLocation>
</comment>
<protein>
    <recommendedName>
        <fullName evidence="8">Prolactin-inducible protein homolog</fullName>
    </recommendedName>
    <alternativeName>
        <fullName evidence="7">Prolactin-induced protein</fullName>
    </alternativeName>
</protein>
<dbReference type="RefSeq" id="XP_006997210.1">
    <property type="nucleotide sequence ID" value="XM_006997148.3"/>
</dbReference>
<dbReference type="GO" id="GO:0004190">
    <property type="term" value="F:aspartic-type endopeptidase activity"/>
    <property type="evidence" value="ECO:0007669"/>
    <property type="project" value="TreeGrafter"/>
</dbReference>
<reference evidence="10" key="2">
    <citation type="submission" date="2025-08" db="UniProtKB">
        <authorList>
            <consortium name="Ensembl"/>
        </authorList>
    </citation>
    <scope>IDENTIFICATION</scope>
</reference>
<keyword evidence="3" id="KW-0964">Secreted</keyword>
<evidence type="ECO:0000256" key="3">
    <source>
        <dbReference type="ARBA" id="ARBA00022525"/>
    </source>
</evidence>
<reference evidence="10" key="3">
    <citation type="submission" date="2025-09" db="UniProtKB">
        <authorList>
            <consortium name="Ensembl"/>
        </authorList>
    </citation>
    <scope>IDENTIFICATION</scope>
</reference>
<accession>A0A6I9ME09</accession>
<evidence type="ECO:0000313" key="10">
    <source>
        <dbReference type="Ensembl" id="ENSPEMP00000005878.1"/>
    </source>
</evidence>
<reference evidence="10 11" key="1">
    <citation type="submission" date="2018-10" db="EMBL/GenBank/DDBJ databases">
        <title>Improved assembly of the deer mouse Peromyscus maniculatus genome.</title>
        <authorList>
            <person name="Lassance J.-M."/>
            <person name="Hoekstra H.E."/>
        </authorList>
    </citation>
    <scope>NUCLEOTIDE SEQUENCE [LARGE SCALE GENOMIC DNA]</scope>
</reference>
<sequence length="146" mass="16620">MHSLSRRFSAATLFLVLCLQLGISKAQDSTSIRKPLKFYLDVPKSAMSGEEITVKLGLETEYRECLVVKAYLVSPTPMEGNFSFNQTRCLCNDYRVTFYWDFPVHETVNFAIVVEITKDKNICPNDVAVVPINGDRYHTFRTVSVI</sequence>
<dbReference type="PANTHER" id="PTHR15096:SF5">
    <property type="entry name" value="PROLACTIN-INDUCIBLE PROTEIN"/>
    <property type="match status" value="1"/>
</dbReference>
<dbReference type="Pfam" id="PF05326">
    <property type="entry name" value="SVA"/>
    <property type="match status" value="1"/>
</dbReference>
<organism evidence="10 11">
    <name type="scientific">Peromyscus maniculatus bairdii</name>
    <name type="common">Prairie deer mouse</name>
    <dbReference type="NCBI Taxonomy" id="230844"/>
    <lineage>
        <taxon>Eukaryota</taxon>
        <taxon>Metazoa</taxon>
        <taxon>Chordata</taxon>
        <taxon>Craniata</taxon>
        <taxon>Vertebrata</taxon>
        <taxon>Euteleostomi</taxon>
        <taxon>Mammalia</taxon>
        <taxon>Eutheria</taxon>
        <taxon>Euarchontoglires</taxon>
        <taxon>Glires</taxon>
        <taxon>Rodentia</taxon>
        <taxon>Myomorpha</taxon>
        <taxon>Muroidea</taxon>
        <taxon>Cricetidae</taxon>
        <taxon>Neotominae</taxon>
        <taxon>Peromyscus</taxon>
    </lineage>
</organism>